<keyword evidence="1" id="KW-0812">Transmembrane</keyword>
<keyword evidence="3" id="KW-1185">Reference proteome</keyword>
<keyword evidence="1" id="KW-1133">Transmembrane helix</keyword>
<feature type="transmembrane region" description="Helical" evidence="1">
    <location>
        <begin position="6"/>
        <end position="26"/>
    </location>
</feature>
<dbReference type="KEGG" id="lbt:AYR52_03190"/>
<dbReference type="RefSeq" id="WP_068223761.1">
    <property type="nucleotide sequence ID" value="NZ_CP014623.1"/>
</dbReference>
<name>A0A192H3E1_9LACO</name>
<dbReference type="OrthoDB" id="9808735at2"/>
<sequence length="139" mass="16356">MTLGAAISASFIFNVIIILFVVYWVGNQLYLYIQRRRVGKEITEEVFNKGMRKAQIVDLREPKDFDSGHILGARNLPYSQLTQRYTDLRADLPIYLYDQGRTLSTRAAIKLYRKGYRNLYWLKKGYQNWDGKTKSKKHV</sequence>
<dbReference type="PROSITE" id="PS50206">
    <property type="entry name" value="RHODANESE_3"/>
    <property type="match status" value="1"/>
</dbReference>
<organism evidence="2 3">
    <name type="scientific">Loigolactobacillus backii</name>
    <dbReference type="NCBI Taxonomy" id="375175"/>
    <lineage>
        <taxon>Bacteria</taxon>
        <taxon>Bacillati</taxon>
        <taxon>Bacillota</taxon>
        <taxon>Bacilli</taxon>
        <taxon>Lactobacillales</taxon>
        <taxon>Lactobacillaceae</taxon>
        <taxon>Loigolactobacillus</taxon>
    </lineage>
</organism>
<dbReference type="SUPFAM" id="SSF52821">
    <property type="entry name" value="Rhodanese/Cell cycle control phosphatase"/>
    <property type="match status" value="1"/>
</dbReference>
<dbReference type="Pfam" id="PF00581">
    <property type="entry name" value="Rhodanese"/>
    <property type="match status" value="1"/>
</dbReference>
<dbReference type="Proteomes" id="UP000078582">
    <property type="component" value="Chromosome"/>
</dbReference>
<dbReference type="InterPro" id="IPR050229">
    <property type="entry name" value="GlpE_sulfurtransferase"/>
</dbReference>
<dbReference type="STRING" id="375175.AYR53_08320"/>
<dbReference type="Gene3D" id="3.40.250.10">
    <property type="entry name" value="Rhodanese-like domain"/>
    <property type="match status" value="1"/>
</dbReference>
<evidence type="ECO:0000313" key="3">
    <source>
        <dbReference type="Proteomes" id="UP000078582"/>
    </source>
</evidence>
<dbReference type="AlphaFoldDB" id="A0A192H3E1"/>
<dbReference type="SMART" id="SM00450">
    <property type="entry name" value="RHOD"/>
    <property type="match status" value="1"/>
</dbReference>
<dbReference type="PANTHER" id="PTHR43031:SF18">
    <property type="entry name" value="RHODANESE-RELATED SULFURTRANSFERASES"/>
    <property type="match status" value="1"/>
</dbReference>
<dbReference type="InterPro" id="IPR001763">
    <property type="entry name" value="Rhodanese-like_dom"/>
</dbReference>
<accession>A0A192H3E1</accession>
<keyword evidence="1" id="KW-0472">Membrane</keyword>
<dbReference type="CDD" id="cd00158">
    <property type="entry name" value="RHOD"/>
    <property type="match status" value="1"/>
</dbReference>
<keyword evidence="2" id="KW-0808">Transferase</keyword>
<dbReference type="InterPro" id="IPR036873">
    <property type="entry name" value="Rhodanese-like_dom_sf"/>
</dbReference>
<gene>
    <name evidence="2" type="ORF">AYR53_08320</name>
</gene>
<evidence type="ECO:0000256" key="1">
    <source>
        <dbReference type="SAM" id="Phobius"/>
    </source>
</evidence>
<dbReference type="GeneID" id="42982259"/>
<dbReference type="PANTHER" id="PTHR43031">
    <property type="entry name" value="FAD-DEPENDENT OXIDOREDUCTASE"/>
    <property type="match status" value="1"/>
</dbReference>
<protein>
    <submittedName>
        <fullName evidence="2">Sulfurtransferase</fullName>
    </submittedName>
</protein>
<reference evidence="2 3" key="1">
    <citation type="submission" date="2016-03" db="EMBL/GenBank/DDBJ databases">
        <title>Pediococcus and Lactobacillus from brewery environment - whole genome sequencing and assembly.</title>
        <authorList>
            <person name="Behr J."/>
            <person name="Geissler A.J."/>
            <person name="Vogel R.F."/>
        </authorList>
    </citation>
    <scope>NUCLEOTIDE SEQUENCE [LARGE SCALE GENOMIC DNA]</scope>
    <source>
        <strain evidence="2 3">TMW 1.1989</strain>
    </source>
</reference>
<evidence type="ECO:0000313" key="2">
    <source>
        <dbReference type="EMBL" id="ANK62752.1"/>
    </source>
</evidence>
<proteinExistence type="predicted"/>
<dbReference type="EMBL" id="CP014873">
    <property type="protein sequence ID" value="ANK62752.1"/>
    <property type="molecule type" value="Genomic_DNA"/>
</dbReference>
<dbReference type="GO" id="GO:0016740">
    <property type="term" value="F:transferase activity"/>
    <property type="evidence" value="ECO:0007669"/>
    <property type="project" value="UniProtKB-KW"/>
</dbReference>